<proteinExistence type="inferred from homology"/>
<dbReference type="InterPro" id="IPR027797">
    <property type="entry name" value="PT-TG_dom"/>
</dbReference>
<comment type="similarity">
    <text evidence="6">In the N-terminal section; belongs to the LXG family.</text>
</comment>
<dbReference type="GO" id="GO:0005576">
    <property type="term" value="C:extracellular region"/>
    <property type="evidence" value="ECO:0007669"/>
    <property type="project" value="UniProtKB-SubCell"/>
</dbReference>
<dbReference type="eggNOG" id="COG5444">
    <property type="taxonomic scope" value="Bacteria"/>
</dbReference>
<keyword evidence="3" id="KW-1003">Cell membrane</keyword>
<dbReference type="AlphaFoldDB" id="Q9K6M4"/>
<dbReference type="GO" id="GO:0005886">
    <property type="term" value="C:plasma membrane"/>
    <property type="evidence" value="ECO:0007669"/>
    <property type="project" value="UniProtKB-SubCell"/>
</dbReference>
<dbReference type="Proteomes" id="UP000001258">
    <property type="component" value="Chromosome"/>
</dbReference>
<dbReference type="InterPro" id="IPR044927">
    <property type="entry name" value="Endonuclea_NS_2"/>
</dbReference>
<keyword evidence="5" id="KW-0472">Membrane</keyword>
<feature type="domain" description="LXG" evidence="7">
    <location>
        <begin position="1"/>
        <end position="243"/>
    </location>
</feature>
<evidence type="ECO:0000256" key="3">
    <source>
        <dbReference type="ARBA" id="ARBA00022475"/>
    </source>
</evidence>
<dbReference type="PANTHER" id="PTHR34976:SF2">
    <property type="entry name" value="TYPE VII SECRETION SYSTEM PROTEIN ESSD"/>
    <property type="match status" value="1"/>
</dbReference>
<gene>
    <name evidence="8" type="ordered locus">BH3705</name>
</gene>
<dbReference type="HOGENOM" id="CLU_485444_0_0_9"/>
<dbReference type="EMBL" id="BA000004">
    <property type="protein sequence ID" value="BAB07424.1"/>
    <property type="molecule type" value="Genomic_DNA"/>
</dbReference>
<dbReference type="Pfam" id="PF13930">
    <property type="entry name" value="Endonuclea_NS_2"/>
    <property type="match status" value="1"/>
</dbReference>
<evidence type="ECO:0000313" key="8">
    <source>
        <dbReference type="EMBL" id="BAB07424.1"/>
    </source>
</evidence>
<evidence type="ECO:0000256" key="2">
    <source>
        <dbReference type="ARBA" id="ARBA00004613"/>
    </source>
</evidence>
<dbReference type="InterPro" id="IPR051768">
    <property type="entry name" value="Bact_secretion_toxin"/>
</dbReference>
<evidence type="ECO:0000256" key="1">
    <source>
        <dbReference type="ARBA" id="ARBA00004236"/>
    </source>
</evidence>
<organism evidence="8 9">
    <name type="scientific">Halalkalibacterium halodurans (strain ATCC BAA-125 / DSM 18197 / FERM 7344 / JCM 9153 / C-125)</name>
    <name type="common">Bacillus halodurans</name>
    <dbReference type="NCBI Taxonomy" id="272558"/>
    <lineage>
        <taxon>Bacteria</taxon>
        <taxon>Bacillati</taxon>
        <taxon>Bacillota</taxon>
        <taxon>Bacilli</taxon>
        <taxon>Bacillales</taxon>
        <taxon>Bacillaceae</taxon>
        <taxon>Halalkalibacterium (ex Joshi et al. 2022)</taxon>
    </lineage>
</organism>
<keyword evidence="4" id="KW-0964">Secreted</keyword>
<reference evidence="8 9" key="1">
    <citation type="journal article" date="2000" name="Nucleic Acids Res.">
        <title>Complete genome sequence of the alkaliphilic bacterium Bacillus halodurans and genomic sequence comparison with Bacillus subtilis.</title>
        <authorList>
            <person name="Takami H."/>
            <person name="Nakasone K."/>
            <person name="Takaki Y."/>
            <person name="Maeno G."/>
            <person name="Sasaki R."/>
            <person name="Masui N."/>
            <person name="Fuji F."/>
            <person name="Hirama C."/>
            <person name="Nakamura Y."/>
            <person name="Ogasawara N."/>
            <person name="Kuhara S."/>
            <person name="Horikoshi K."/>
        </authorList>
    </citation>
    <scope>NUCLEOTIDE SEQUENCE [LARGE SCALE GENOMIC DNA]</scope>
    <source>
        <strain evidence="9">ATCC BAA-125 / DSM 18197 / FERM 7344 / JCM 9153 / C-125</strain>
    </source>
</reference>
<sequence length="561" mass="63209">MKFLDVNQHLSELDEHIKVLKSYGDVFEEIEARITRVINIDGAFKGEGAKGVIYNHAHMQLPTIRSIRAFLISFSDTLEKMKANITEYEPASNGSVSENFWKNKLPKAYDRYEETLEEREAAINQATAEVSHILHLGKLQTGDVYNSVDSARKHADDVLEGLYDLDQAGVELMAQVRTKMEELKATIRQVLDWTVTGGVTMKGVSIMEVGGYFANNATLHEKAPEVNVKLSTNPVHQYANNFPLHFKYDTMHSIMKVFDLSHHQKWFSDRIKSLPLTSLFNVARASPVREQSIWTYANAHYSGDKETVERAAEAIREIREREEAYDPLRTFSFLLDFAPFIGNAKAAQEASTGVDLITGQELDEWDRGIAAASIFLGGIGKVGGRTLKNIVKGSDNFAGATRISNRVEYGDHYTRVDRKKVLKSNVEYMTPEGYLYKTDGHGRITHVEGDLSLGAAKRNNYAQRNVEGKNPGDDGGHLIASIFKGSGDIDNLVPMNANLNRYGEYRALERRWEQALKAVPPKDVKVKIQPVYRGDSHRPTEFQVEYKIGNNEWILDRLPNP</sequence>
<evidence type="ECO:0000256" key="6">
    <source>
        <dbReference type="ARBA" id="ARBA00034117"/>
    </source>
</evidence>
<dbReference type="Pfam" id="PF14449">
    <property type="entry name" value="PT-TG"/>
    <property type="match status" value="1"/>
</dbReference>
<protein>
    <submittedName>
        <fullName evidence="8">Transposase (12)</fullName>
    </submittedName>
</protein>
<keyword evidence="9" id="KW-1185">Reference proteome</keyword>
<dbReference type="KEGG" id="bha:BH3705"/>
<comment type="subcellular location">
    <subcellularLocation>
        <location evidence="1">Cell membrane</location>
    </subcellularLocation>
    <subcellularLocation>
        <location evidence="2">Secreted</location>
    </subcellularLocation>
</comment>
<dbReference type="PANTHER" id="PTHR34976">
    <property type="entry name" value="RIBONUCLEASE YQCG-RELATED"/>
    <property type="match status" value="1"/>
</dbReference>
<dbReference type="InterPro" id="IPR006829">
    <property type="entry name" value="LXG_dom"/>
</dbReference>
<evidence type="ECO:0000313" key="9">
    <source>
        <dbReference type="Proteomes" id="UP000001258"/>
    </source>
</evidence>
<evidence type="ECO:0000259" key="7">
    <source>
        <dbReference type="PROSITE" id="PS51756"/>
    </source>
</evidence>
<dbReference type="InterPro" id="IPR044929">
    <property type="entry name" value="DNA/RNA_non-sp_Endonuclease_sf"/>
</dbReference>
<accession>Q9K6M4</accession>
<dbReference type="Pfam" id="PF04740">
    <property type="entry name" value="LXG"/>
    <property type="match status" value="1"/>
</dbReference>
<dbReference type="PROSITE" id="PS51756">
    <property type="entry name" value="LXG"/>
    <property type="match status" value="1"/>
</dbReference>
<dbReference type="PIR" id="A84113">
    <property type="entry name" value="A84113"/>
</dbReference>
<dbReference type="RefSeq" id="WP_010899830.1">
    <property type="nucleotide sequence ID" value="NC_002570.2"/>
</dbReference>
<dbReference type="Gene3D" id="3.40.570.10">
    <property type="entry name" value="Extracellular Endonuclease, subunit A"/>
    <property type="match status" value="1"/>
</dbReference>
<dbReference type="STRING" id="272558.gene:10729618"/>
<evidence type="ECO:0000256" key="4">
    <source>
        <dbReference type="ARBA" id="ARBA00022525"/>
    </source>
</evidence>
<evidence type="ECO:0000256" key="5">
    <source>
        <dbReference type="ARBA" id="ARBA00023136"/>
    </source>
</evidence>
<name>Q9K6M4_HALH5</name>